<feature type="compositionally biased region" description="Low complexity" evidence="7">
    <location>
        <begin position="461"/>
        <end position="475"/>
    </location>
</feature>
<keyword evidence="6" id="KW-0694">RNA-binding</keyword>
<dbReference type="Pfam" id="PF00013">
    <property type="entry name" value="KH_1"/>
    <property type="match status" value="2"/>
</dbReference>
<dbReference type="PROSITE" id="PS50084">
    <property type="entry name" value="KH_TYPE_1"/>
    <property type="match status" value="2"/>
</dbReference>
<dbReference type="VEuPathDB" id="VectorBase:MDOMA2_013953"/>
<dbReference type="SUPFAM" id="SSF54791">
    <property type="entry name" value="Eukaryotic type KH-domain (KH-domain type I)"/>
    <property type="match status" value="2"/>
</dbReference>
<dbReference type="CDD" id="cd22423">
    <property type="entry name" value="KH-I_MEX3_rpt1"/>
    <property type="match status" value="1"/>
</dbReference>
<evidence type="ECO:0000256" key="5">
    <source>
        <dbReference type="ARBA" id="ARBA00023242"/>
    </source>
</evidence>
<evidence type="ECO:0000313" key="10">
    <source>
        <dbReference type="RefSeq" id="XP_005187479.2"/>
    </source>
</evidence>
<evidence type="ECO:0000256" key="2">
    <source>
        <dbReference type="ARBA" id="ARBA00004496"/>
    </source>
</evidence>
<dbReference type="GeneID" id="101894766"/>
<protein>
    <submittedName>
        <fullName evidence="10">Uncharacterized protein LOC101894766</fullName>
    </submittedName>
</protein>
<dbReference type="Proteomes" id="UP001652621">
    <property type="component" value="Unplaced"/>
</dbReference>
<feature type="domain" description="K Homology" evidence="8">
    <location>
        <begin position="384"/>
        <end position="451"/>
    </location>
</feature>
<dbReference type="OrthoDB" id="427410at2759"/>
<dbReference type="PANTHER" id="PTHR23285:SF7">
    <property type="entry name" value="LD09246P1"/>
    <property type="match status" value="1"/>
</dbReference>
<comment type="subcellular location">
    <subcellularLocation>
        <location evidence="2">Cytoplasm</location>
    </subcellularLocation>
    <subcellularLocation>
        <location evidence="1">Nucleus</location>
    </subcellularLocation>
</comment>
<gene>
    <name evidence="10" type="primary">LOC101894766</name>
</gene>
<dbReference type="SMART" id="SM00322">
    <property type="entry name" value="KH"/>
    <property type="match status" value="2"/>
</dbReference>
<evidence type="ECO:0000256" key="3">
    <source>
        <dbReference type="ARBA" id="ARBA00022490"/>
    </source>
</evidence>
<dbReference type="InterPro" id="IPR004087">
    <property type="entry name" value="KH_dom"/>
</dbReference>
<name>A0A9J7I4S5_MUSDO</name>
<proteinExistence type="predicted"/>
<dbReference type="Gene3D" id="3.30.1370.10">
    <property type="entry name" value="K Homology domain, type 1"/>
    <property type="match status" value="2"/>
</dbReference>
<sequence length="590" mass="64611">MTTVNCVQSPISSSKSSFSSSNAVNSKIASCFSSYCIKSENISAPNPPTSTTTYSYPIQQSSPRIGQNTSSNLFTTSTRGVSEPSGNSYPDCPVSVSMLTTVYSNYKDEVDPMFLTNGADGRADTSFLPNEHRGKLVKSQQTVSSNVGINGEDERTLKLAVELTMLNLKNVQTQLTSAPSPANSKPHQETFSQATIQPTFDQALSPIINPYRMTTKVFLQTQSRTIVSNPTSLNTQLSDINENTVSKSSSLAELSHPMLTSVVNEERSKKSQNMTECVPVPSSEHVAEIVGRQGCKIKALRAKTNTYIKTPVRNEEPVFVVTGRKEDVSKAKLEILSAAEHFTVIRATRRINDNVGMHSPETGVKHQIIGLNKSHGSPKSQTPGQITVQVRVPYRLVGLVVGTKGNTIKHIQHETQTYIVTPSRDKEPIFEVTGQADNVELARRHIEIHIATRLGSTKNNSVSTSISPSSPCTTVRQSGDVDSTESSLHSLNALNHILNDDLHSEILSSIYKNGICSTLDCGQIHVNGLNSNDKSNNLHSINGFYNDDIERPSQYVLNEEVNNQLKCVDFVNNLIDTKCSQFCPERTQFT</sequence>
<dbReference type="InterPro" id="IPR047227">
    <property type="entry name" value="MEX3"/>
</dbReference>
<evidence type="ECO:0000256" key="6">
    <source>
        <dbReference type="PROSITE-ProRule" id="PRU00117"/>
    </source>
</evidence>
<evidence type="ECO:0000313" key="9">
    <source>
        <dbReference type="Proteomes" id="UP001652621"/>
    </source>
</evidence>
<accession>A0A9J7I4S5</accession>
<dbReference type="VEuPathDB" id="VectorBase:MDOA001570"/>
<keyword evidence="9" id="KW-1185">Reference proteome</keyword>
<dbReference type="InterPro" id="IPR004088">
    <property type="entry name" value="KH_dom_type_1"/>
</dbReference>
<dbReference type="InterPro" id="IPR047228">
    <property type="entry name" value="KH-I_MEX3_rpt1"/>
</dbReference>
<dbReference type="RefSeq" id="XP_005187479.2">
    <property type="nucleotide sequence ID" value="XM_005187422.4"/>
</dbReference>
<dbReference type="InterPro" id="IPR047226">
    <property type="entry name" value="KH-I_MEX3_rpt2"/>
</dbReference>
<dbReference type="InterPro" id="IPR036612">
    <property type="entry name" value="KH_dom_type_1_sf"/>
</dbReference>
<evidence type="ECO:0000256" key="4">
    <source>
        <dbReference type="ARBA" id="ARBA00022737"/>
    </source>
</evidence>
<dbReference type="eggNOG" id="KOG2113">
    <property type="taxonomic scope" value="Eukaryota"/>
</dbReference>
<evidence type="ECO:0000259" key="8">
    <source>
        <dbReference type="SMART" id="SM00322"/>
    </source>
</evidence>
<dbReference type="PANTHER" id="PTHR23285">
    <property type="entry name" value="RING FINGER AND KH DOMAIN CONTAINING PROTEIN 1"/>
    <property type="match status" value="1"/>
</dbReference>
<reference evidence="10" key="1">
    <citation type="submission" date="2025-08" db="UniProtKB">
        <authorList>
            <consortium name="RefSeq"/>
        </authorList>
    </citation>
    <scope>IDENTIFICATION</scope>
    <source>
        <strain evidence="10">Aabys</strain>
        <tissue evidence="10">Whole body</tissue>
    </source>
</reference>
<dbReference type="CDD" id="cd22424">
    <property type="entry name" value="KH-I_MEX3_rpt2"/>
    <property type="match status" value="1"/>
</dbReference>
<dbReference type="STRING" id="7370.A0A1I8M5Y4"/>
<evidence type="ECO:0000256" key="7">
    <source>
        <dbReference type="SAM" id="MobiDB-lite"/>
    </source>
</evidence>
<feature type="domain" description="K Homology" evidence="8">
    <location>
        <begin position="272"/>
        <end position="340"/>
    </location>
</feature>
<feature type="region of interest" description="Disordered" evidence="7">
    <location>
        <begin position="458"/>
        <end position="481"/>
    </location>
</feature>
<evidence type="ECO:0000256" key="1">
    <source>
        <dbReference type="ARBA" id="ARBA00004123"/>
    </source>
</evidence>
<keyword evidence="3" id="KW-0963">Cytoplasm</keyword>
<keyword evidence="4" id="KW-0677">Repeat</keyword>
<organism evidence="9 10">
    <name type="scientific">Musca domestica</name>
    <name type="common">House fly</name>
    <dbReference type="NCBI Taxonomy" id="7370"/>
    <lineage>
        <taxon>Eukaryota</taxon>
        <taxon>Metazoa</taxon>
        <taxon>Ecdysozoa</taxon>
        <taxon>Arthropoda</taxon>
        <taxon>Hexapoda</taxon>
        <taxon>Insecta</taxon>
        <taxon>Pterygota</taxon>
        <taxon>Neoptera</taxon>
        <taxon>Endopterygota</taxon>
        <taxon>Diptera</taxon>
        <taxon>Brachycera</taxon>
        <taxon>Muscomorpha</taxon>
        <taxon>Muscoidea</taxon>
        <taxon>Muscidae</taxon>
        <taxon>Musca</taxon>
    </lineage>
</organism>
<keyword evidence="5" id="KW-0539">Nucleus</keyword>